<dbReference type="Proteomes" id="UP000085678">
    <property type="component" value="Unplaced"/>
</dbReference>
<dbReference type="PRINTS" id="PR01537">
    <property type="entry name" value="INTRLKN1R1F"/>
</dbReference>
<dbReference type="AlphaFoldDB" id="A0A1S3IPT3"/>
<keyword evidence="7" id="KW-0520">NAD</keyword>
<evidence type="ECO:0000256" key="5">
    <source>
        <dbReference type="ARBA" id="ARBA00022801"/>
    </source>
</evidence>
<keyword evidence="16" id="KW-1185">Reference proteome</keyword>
<organism evidence="16 17">
    <name type="scientific">Lingula anatina</name>
    <name type="common">Brachiopod</name>
    <name type="synonym">Lingula unguis</name>
    <dbReference type="NCBI Taxonomy" id="7574"/>
    <lineage>
        <taxon>Eukaryota</taxon>
        <taxon>Metazoa</taxon>
        <taxon>Spiralia</taxon>
        <taxon>Lophotrochozoa</taxon>
        <taxon>Brachiopoda</taxon>
        <taxon>Linguliformea</taxon>
        <taxon>Lingulata</taxon>
        <taxon>Lingulida</taxon>
        <taxon>Linguloidea</taxon>
        <taxon>Lingulidae</taxon>
        <taxon>Lingula</taxon>
    </lineage>
</organism>
<reference evidence="17" key="1">
    <citation type="submission" date="2025-08" db="UniProtKB">
        <authorList>
            <consortium name="RefSeq"/>
        </authorList>
    </citation>
    <scope>IDENTIFICATION</scope>
    <source>
        <tissue evidence="17">Gonads</tissue>
    </source>
</reference>
<evidence type="ECO:0000256" key="12">
    <source>
        <dbReference type="SAM" id="SignalP"/>
    </source>
</evidence>
<feature type="compositionally biased region" description="Low complexity" evidence="10">
    <location>
        <begin position="188"/>
        <end position="205"/>
    </location>
</feature>
<evidence type="ECO:0000256" key="1">
    <source>
        <dbReference type="ARBA" id="ARBA00004370"/>
    </source>
</evidence>
<dbReference type="KEGG" id="lak:106165758"/>
<dbReference type="PROSITE" id="PS50835">
    <property type="entry name" value="IG_LIKE"/>
    <property type="match status" value="1"/>
</dbReference>
<evidence type="ECO:0000313" key="16">
    <source>
        <dbReference type="Proteomes" id="UP000085678"/>
    </source>
</evidence>
<feature type="compositionally biased region" description="Pro residues" evidence="10">
    <location>
        <begin position="243"/>
        <end position="252"/>
    </location>
</feature>
<dbReference type="InterPro" id="IPR035897">
    <property type="entry name" value="Toll_tir_struct_dom_sf"/>
</dbReference>
<feature type="transmembrane region" description="Helical" evidence="11">
    <location>
        <begin position="582"/>
        <end position="606"/>
    </location>
</feature>
<dbReference type="InterPro" id="IPR007110">
    <property type="entry name" value="Ig-like_dom"/>
</dbReference>
<keyword evidence="4 12" id="KW-0732">Signal</keyword>
<gene>
    <name evidence="17" type="primary">LOC106165758</name>
</gene>
<evidence type="ECO:0000256" key="6">
    <source>
        <dbReference type="ARBA" id="ARBA00022989"/>
    </source>
</evidence>
<feature type="compositionally biased region" description="Polar residues" evidence="10">
    <location>
        <begin position="158"/>
        <end position="186"/>
    </location>
</feature>
<evidence type="ECO:0000259" key="15">
    <source>
        <dbReference type="PROSITE" id="PS51041"/>
    </source>
</evidence>
<evidence type="ECO:0000313" key="17">
    <source>
        <dbReference type="RefSeq" id="XP_013399554.1"/>
    </source>
</evidence>
<dbReference type="InterPro" id="IPR036179">
    <property type="entry name" value="Ig-like_dom_sf"/>
</dbReference>
<dbReference type="GO" id="GO:0016787">
    <property type="term" value="F:hydrolase activity"/>
    <property type="evidence" value="ECO:0007669"/>
    <property type="project" value="UniProtKB-KW"/>
</dbReference>
<feature type="compositionally biased region" description="Low complexity" evidence="10">
    <location>
        <begin position="131"/>
        <end position="144"/>
    </location>
</feature>
<evidence type="ECO:0000259" key="13">
    <source>
        <dbReference type="PROSITE" id="PS50104"/>
    </source>
</evidence>
<evidence type="ECO:0000256" key="9">
    <source>
        <dbReference type="ARBA" id="ARBA00023157"/>
    </source>
</evidence>
<dbReference type="GO" id="GO:0005886">
    <property type="term" value="C:plasma membrane"/>
    <property type="evidence" value="ECO:0007669"/>
    <property type="project" value="TreeGrafter"/>
</dbReference>
<feature type="compositionally biased region" description="Pro residues" evidence="10">
    <location>
        <begin position="219"/>
        <end position="233"/>
    </location>
</feature>
<feature type="domain" description="EMI" evidence="15">
    <location>
        <begin position="36"/>
        <end position="101"/>
    </location>
</feature>
<protein>
    <submittedName>
        <fullName evidence="17">Uncharacterized protein LOC106165758</fullName>
    </submittedName>
</protein>
<dbReference type="Gene3D" id="2.60.40.10">
    <property type="entry name" value="Immunoglobulins"/>
    <property type="match status" value="1"/>
</dbReference>
<dbReference type="InterPro" id="IPR011489">
    <property type="entry name" value="EMI_domain"/>
</dbReference>
<evidence type="ECO:0000256" key="11">
    <source>
        <dbReference type="SAM" id="Phobius"/>
    </source>
</evidence>
<dbReference type="PANTHER" id="PTHR24365:SF541">
    <property type="entry name" value="PROTEIN TOLL-RELATED"/>
    <property type="match status" value="1"/>
</dbReference>
<dbReference type="InterPro" id="IPR000157">
    <property type="entry name" value="TIR_dom"/>
</dbReference>
<dbReference type="GeneID" id="106165758"/>
<dbReference type="InParanoid" id="A0A1S3IPT3"/>
<evidence type="ECO:0000259" key="14">
    <source>
        <dbReference type="PROSITE" id="PS50835"/>
    </source>
</evidence>
<dbReference type="STRING" id="7574.A0A1S3IPT3"/>
<comment type="subcellular location">
    <subcellularLocation>
        <location evidence="1">Membrane</location>
    </subcellularLocation>
</comment>
<dbReference type="SUPFAM" id="SSF48726">
    <property type="entry name" value="Immunoglobulin"/>
    <property type="match status" value="1"/>
</dbReference>
<keyword evidence="8 11" id="KW-0472">Membrane</keyword>
<dbReference type="PROSITE" id="PS50104">
    <property type="entry name" value="TIR"/>
    <property type="match status" value="1"/>
</dbReference>
<dbReference type="PANTHER" id="PTHR24365">
    <property type="entry name" value="TOLL-LIKE RECEPTOR"/>
    <property type="match status" value="1"/>
</dbReference>
<dbReference type="Gene3D" id="3.40.50.10140">
    <property type="entry name" value="Toll/interleukin-1 receptor homology (TIR) domain"/>
    <property type="match status" value="1"/>
</dbReference>
<evidence type="ECO:0000256" key="3">
    <source>
        <dbReference type="ARBA" id="ARBA00022692"/>
    </source>
</evidence>
<dbReference type="InterPro" id="IPR003599">
    <property type="entry name" value="Ig_sub"/>
</dbReference>
<keyword evidence="5" id="KW-0378">Hydrolase</keyword>
<dbReference type="PROSITE" id="PS51041">
    <property type="entry name" value="EMI"/>
    <property type="match status" value="1"/>
</dbReference>
<feature type="compositionally biased region" description="Low complexity" evidence="10">
    <location>
        <begin position="392"/>
        <end position="411"/>
    </location>
</feature>
<keyword evidence="6 11" id="KW-1133">Transmembrane helix</keyword>
<dbReference type="SMART" id="SM00255">
    <property type="entry name" value="TIR"/>
    <property type="match status" value="1"/>
</dbReference>
<dbReference type="RefSeq" id="XP_013399554.1">
    <property type="nucleotide sequence ID" value="XM_013544100.1"/>
</dbReference>
<accession>A0A1S3IPT3</accession>
<feature type="signal peptide" evidence="12">
    <location>
        <begin position="1"/>
        <end position="25"/>
    </location>
</feature>
<sequence length="837" mass="93002">MRWFEIWLALCWVTVSLEKRTLALAKGGCFEEYAEVYQETYLRAEPVVTHVSVTQSCGIFGWGRCRVQRRITKTRHVTATRLATRLRKRCCENWTGELCDQSLITSTVSSSPSTTPTSTMTRPPPIIVTVSKSPGTSSEHSSTSFRKPTKVLIPTQDLWPSTGTESTPGLSGQTTARGTPGTNSTVKAPATPTLRPTPILTPMPTALRPSPTGLRPTTWPGPTPSSTPIPRPSLMPSRTAEPTPTPQTPRRPTPTKGQGPQPTPMPETPKRPTPSVFPGLEPTPWIPPRTAGPTPMPETPKRPTPSVFPGLEPTPWIPPRTGRPTPMPATTLSPTPSPSPRTAVPRPGTVVTPSPSTVTPQPKPPDKTPSSWTDVPTRYVPDQGSGVTHFNVSVTSSSSPSLQTSPTASATTHEEQYMTTTHDARGAWTTAGDKGHLTSPSVWSAVTTAGETDGVTPTLIHLSSDVTISFLSRNVSEELLFLCEFDFHRPFDSKTCELKWLRHGQRISKISSRFHENFYSGKGRTRFLNVLKISPLNRTDVGEYVCVASTETASSNVSVEIRELLVSEPIGTNQPFHIDNRAAIATITGLALLFVVTVVVLPWVVYQKRFIIKLRAKRYFGKYEDTDDKLYDVFVSYCPDSVDEIFVVRTLVPKLEQTYNMRVCVDYKEFLPGEVLSVSVIEAVESSRRTILVLSPRFIENGWCRFHFLSAQLEMLQSKHSIIPLIYEDISKISSTDKDLRNILKIAKPVRWPSERRPRTENNFWDHLHLMLPKKRKPSSGFRVNFSRWVFASNKVDYVSTDLSYDTSRPKSRSERSNGVISPADFTDLKLHIEDIV</sequence>
<evidence type="ECO:0000256" key="4">
    <source>
        <dbReference type="ARBA" id="ARBA00022729"/>
    </source>
</evidence>
<dbReference type="InterPro" id="IPR013783">
    <property type="entry name" value="Ig-like_fold"/>
</dbReference>
<keyword evidence="3 11" id="KW-0812">Transmembrane</keyword>
<evidence type="ECO:0000256" key="2">
    <source>
        <dbReference type="ARBA" id="ARBA00009752"/>
    </source>
</evidence>
<dbReference type="SMART" id="SM00409">
    <property type="entry name" value="IG"/>
    <property type="match status" value="1"/>
</dbReference>
<feature type="domain" description="TIR" evidence="13">
    <location>
        <begin position="629"/>
        <end position="772"/>
    </location>
</feature>
<dbReference type="OrthoDB" id="1421090at2759"/>
<evidence type="ECO:0000256" key="8">
    <source>
        <dbReference type="ARBA" id="ARBA00023136"/>
    </source>
</evidence>
<feature type="domain" description="Ig-like" evidence="14">
    <location>
        <begin position="457"/>
        <end position="558"/>
    </location>
</feature>
<feature type="region of interest" description="Disordered" evidence="10">
    <location>
        <begin position="106"/>
        <end position="415"/>
    </location>
</feature>
<dbReference type="SUPFAM" id="SSF52200">
    <property type="entry name" value="Toll/Interleukin receptor TIR domain"/>
    <property type="match status" value="1"/>
</dbReference>
<feature type="chain" id="PRO_5010222769" evidence="12">
    <location>
        <begin position="26"/>
        <end position="837"/>
    </location>
</feature>
<feature type="compositionally biased region" description="Low complexity" evidence="10">
    <location>
        <begin position="328"/>
        <end position="360"/>
    </location>
</feature>
<dbReference type="GO" id="GO:0038023">
    <property type="term" value="F:signaling receptor activity"/>
    <property type="evidence" value="ECO:0007669"/>
    <property type="project" value="TreeGrafter"/>
</dbReference>
<evidence type="ECO:0000256" key="7">
    <source>
        <dbReference type="ARBA" id="ARBA00023027"/>
    </source>
</evidence>
<comment type="similarity">
    <text evidence="2">Belongs to the interleukin-1 receptor family.</text>
</comment>
<evidence type="ECO:0000256" key="10">
    <source>
        <dbReference type="SAM" id="MobiDB-lite"/>
    </source>
</evidence>
<name>A0A1S3IPT3_LINAN</name>
<proteinExistence type="inferred from homology"/>
<feature type="compositionally biased region" description="Low complexity" evidence="10">
    <location>
        <begin position="106"/>
        <end position="121"/>
    </location>
</feature>
<keyword evidence="9" id="KW-1015">Disulfide bond</keyword>
<dbReference type="GO" id="GO:0007165">
    <property type="term" value="P:signal transduction"/>
    <property type="evidence" value="ECO:0007669"/>
    <property type="project" value="InterPro"/>
</dbReference>
<dbReference type="Pfam" id="PF01582">
    <property type="entry name" value="TIR"/>
    <property type="match status" value="1"/>
</dbReference>